<reference evidence="3 4" key="1">
    <citation type="submission" date="2024-02" db="EMBL/GenBank/DDBJ databases">
        <title>A Gaetbulibacter species isolated from tidal flats and genomic insights of their niches.</title>
        <authorList>
            <person name="Ye Y."/>
        </authorList>
    </citation>
    <scope>NUCLEOTIDE SEQUENCE [LARGE SCALE GENOMIC DNA]</scope>
    <source>
        <strain evidence="3 4">KYW382</strain>
    </source>
</reference>
<organism evidence="3 4">
    <name type="scientific">Gaetbulibacter aestuarii</name>
    <dbReference type="NCBI Taxonomy" id="1502358"/>
    <lineage>
        <taxon>Bacteria</taxon>
        <taxon>Pseudomonadati</taxon>
        <taxon>Bacteroidota</taxon>
        <taxon>Flavobacteriia</taxon>
        <taxon>Flavobacteriales</taxon>
        <taxon>Flavobacteriaceae</taxon>
        <taxon>Gaetbulibacter</taxon>
    </lineage>
</organism>
<proteinExistence type="predicted"/>
<evidence type="ECO:0000313" key="3">
    <source>
        <dbReference type="EMBL" id="MFH6771379.1"/>
    </source>
</evidence>
<feature type="region of interest" description="Disordered" evidence="1">
    <location>
        <begin position="222"/>
        <end position="242"/>
    </location>
</feature>
<gene>
    <name evidence="3" type="ORF">V8G58_05480</name>
</gene>
<dbReference type="EMBL" id="JBAWKB010000001">
    <property type="protein sequence ID" value="MFH6771379.1"/>
    <property type="molecule type" value="Genomic_DNA"/>
</dbReference>
<evidence type="ECO:0000313" key="4">
    <source>
        <dbReference type="Proteomes" id="UP001610100"/>
    </source>
</evidence>
<keyword evidence="4" id="KW-1185">Reference proteome</keyword>
<dbReference type="InterPro" id="IPR021255">
    <property type="entry name" value="DUF2807"/>
</dbReference>
<dbReference type="Proteomes" id="UP001610100">
    <property type="component" value="Unassembled WGS sequence"/>
</dbReference>
<dbReference type="PROSITE" id="PS51257">
    <property type="entry name" value="PROKAR_LIPOPROTEIN"/>
    <property type="match status" value="1"/>
</dbReference>
<dbReference type="RefSeq" id="WP_344740423.1">
    <property type="nucleotide sequence ID" value="NZ_BAABAY010000001.1"/>
</dbReference>
<evidence type="ECO:0000256" key="1">
    <source>
        <dbReference type="SAM" id="MobiDB-lite"/>
    </source>
</evidence>
<accession>A0ABW7MX21</accession>
<name>A0ABW7MX21_9FLAO</name>
<dbReference type="Pfam" id="PF10988">
    <property type="entry name" value="DUF2807"/>
    <property type="match status" value="1"/>
</dbReference>
<dbReference type="Gene3D" id="2.160.20.120">
    <property type="match status" value="1"/>
</dbReference>
<feature type="domain" description="Putative auto-transporter adhesin head GIN" evidence="2">
    <location>
        <begin position="46"/>
        <end position="226"/>
    </location>
</feature>
<comment type="caution">
    <text evidence="3">The sequence shown here is derived from an EMBL/GenBank/DDBJ whole genome shotgun (WGS) entry which is preliminary data.</text>
</comment>
<sequence length="242" mass="25294">MTTLARITITTVLSFLLFSCNFDVHFNSGVKGNGNVTVEDRSVNAPFSSIKAAEGLSVYLTQGNDTKISVEADENLQELILVEVEDDVLKIHTKKNIGRSKAKNVIVHFRDISGISGSSGSSIKSTNTIATKHLDVNGSSGSSIKLDVATEVLDCHSSSGSNVKLAGETDRLIADASSGSQIKAQDLIAQVSNADASSGANISVNTKESLVAKASSGGNVSYYGNPKTIEKNNGVSGSISQR</sequence>
<feature type="compositionally biased region" description="Polar residues" evidence="1">
    <location>
        <begin position="231"/>
        <end position="242"/>
    </location>
</feature>
<evidence type="ECO:0000259" key="2">
    <source>
        <dbReference type="Pfam" id="PF10988"/>
    </source>
</evidence>
<protein>
    <submittedName>
        <fullName evidence="3">Head GIN domain-containing protein</fullName>
    </submittedName>
</protein>